<dbReference type="InterPro" id="IPR027417">
    <property type="entry name" value="P-loop_NTPase"/>
</dbReference>
<feature type="domain" description="Mixed lineage kinase" evidence="2">
    <location>
        <begin position="46"/>
        <end position="146"/>
    </location>
</feature>
<dbReference type="InterPro" id="IPR049052">
    <property type="entry name" value="nSTAND1"/>
</dbReference>
<dbReference type="Pfam" id="PF20703">
    <property type="entry name" value="nSTAND1"/>
    <property type="match status" value="1"/>
</dbReference>
<organism evidence="3 4">
    <name type="scientific">Mycena metata</name>
    <dbReference type="NCBI Taxonomy" id="1033252"/>
    <lineage>
        <taxon>Eukaryota</taxon>
        <taxon>Fungi</taxon>
        <taxon>Dikarya</taxon>
        <taxon>Basidiomycota</taxon>
        <taxon>Agaricomycotina</taxon>
        <taxon>Agaricomycetes</taxon>
        <taxon>Agaricomycetidae</taxon>
        <taxon>Agaricales</taxon>
        <taxon>Marasmiineae</taxon>
        <taxon>Mycenaceae</taxon>
        <taxon>Mycena</taxon>
    </lineage>
</organism>
<dbReference type="AlphaFoldDB" id="A0AAD7I372"/>
<accession>A0AAD7I372</accession>
<dbReference type="InterPro" id="IPR059179">
    <property type="entry name" value="MLKL-like_MCAfunc"/>
</dbReference>
<dbReference type="SUPFAM" id="SSF48452">
    <property type="entry name" value="TPR-like"/>
    <property type="match status" value="2"/>
</dbReference>
<dbReference type="Gene3D" id="1.25.40.10">
    <property type="entry name" value="Tetratricopeptide repeat domain"/>
    <property type="match status" value="2"/>
</dbReference>
<dbReference type="CDD" id="cd21037">
    <property type="entry name" value="MLKL_NTD"/>
    <property type="match status" value="1"/>
</dbReference>
<proteinExistence type="predicted"/>
<sequence length="970" mass="107359">MPSQPTVPEIRLNNITTCLAATANTLEIVSQSLHTPFLSAISVTTRSLSTSIQKIKQNKNDCARLMEQTYGLLCAVIASHLESDTPGELPPSTLSHLGKFTETLHKIHTYVDAQQEGSRVKRFFRQGEMAGLLKECDVGLQDALTGFQVRNTDLLHDISAMERDAQTAYQRVLDMIESLSDGTQSETDSAMYSTFSASRNSSNLISLLPSEPKIFHGRESELADILKLFRQGTLRIAILGAGGMGKTSLARAILHHGDMTLKYREQRVFVACDAATSKVELAALIGAYLGLKPGRDLSQAVISHFAGGLPALLILDNLETLWDPIASRNDIEEFLSLLTDIDHLALMITMRGAERPAKVKWSRPFLPPLAPLSQEAARKTFIDVADDWHDSEDIDKVLLLTDNMPLAISLVAHLVDSEGCAYVLSRWEQEKTSLVSEGYDRTSNLDLSIALSLSGPRVASFPAAKNLLSLLAILPDGLSDVELLQSGIPIENILLCKAVLLRTSLAYSDDQRRLKMLMPIREYMQKFHPPLADFIRPLLSYFKQLLRLHHMYRGTLSGPSIVAQLTTNFANMESILTNRLHAQSDLPDAIYSTIALGYFSRISGRGQLSLNAQIPALLRVEGNPDLEVYFTTNGSRGNFRVALTYAIESERLAKTSGLLLAEAIALRVHSMCTNSLGDYKSSSAACDRARELLALCGMAGGEMDNLVMNSQAEVHKLKTEYAQAYNVQTQILKNASAEEDPYRNAHALLTLAEIGVQIGTDTPDVQANIDKAITLFTTMTMWRHLIWCETIQADLNLRDGDFLAAEKLFLKSLKSSRGEDLEIVCYCLERLGDPNLWSTGAWSSTWTVVLLVQAFKLEQKLELYRALQFLGDLFLVQHDENTAVTLFSVALEGFTWMDVHRGRADCLLRLGDVCRRNRNLSKAVQLWTTARPLFERSSQTKRVADIDERLGATSEGDASLVGEVAELRIV</sequence>
<comment type="caution">
    <text evidence="3">The sequence shown here is derived from an EMBL/GenBank/DDBJ whole genome shotgun (WGS) entry which is preliminary data.</text>
</comment>
<dbReference type="Gene3D" id="3.40.50.300">
    <property type="entry name" value="P-loop containing nucleotide triphosphate hydrolases"/>
    <property type="match status" value="1"/>
</dbReference>
<evidence type="ECO:0000259" key="2">
    <source>
        <dbReference type="Pfam" id="PF22215"/>
    </source>
</evidence>
<reference evidence="3" key="1">
    <citation type="submission" date="2023-03" db="EMBL/GenBank/DDBJ databases">
        <title>Massive genome expansion in bonnet fungi (Mycena s.s.) driven by repeated elements and novel gene families across ecological guilds.</title>
        <authorList>
            <consortium name="Lawrence Berkeley National Laboratory"/>
            <person name="Harder C.B."/>
            <person name="Miyauchi S."/>
            <person name="Viragh M."/>
            <person name="Kuo A."/>
            <person name="Thoen E."/>
            <person name="Andreopoulos B."/>
            <person name="Lu D."/>
            <person name="Skrede I."/>
            <person name="Drula E."/>
            <person name="Henrissat B."/>
            <person name="Morin E."/>
            <person name="Kohler A."/>
            <person name="Barry K."/>
            <person name="LaButti K."/>
            <person name="Morin E."/>
            <person name="Salamov A."/>
            <person name="Lipzen A."/>
            <person name="Mereny Z."/>
            <person name="Hegedus B."/>
            <person name="Baldrian P."/>
            <person name="Stursova M."/>
            <person name="Weitz H."/>
            <person name="Taylor A."/>
            <person name="Grigoriev I.V."/>
            <person name="Nagy L.G."/>
            <person name="Martin F."/>
            <person name="Kauserud H."/>
        </authorList>
    </citation>
    <scope>NUCLEOTIDE SEQUENCE</scope>
    <source>
        <strain evidence="3">CBHHK182m</strain>
    </source>
</reference>
<keyword evidence="4" id="KW-1185">Reference proteome</keyword>
<dbReference type="InterPro" id="IPR011990">
    <property type="entry name" value="TPR-like_helical_dom_sf"/>
</dbReference>
<dbReference type="InterPro" id="IPR054000">
    <property type="entry name" value="MLKL_N"/>
</dbReference>
<dbReference type="InterPro" id="IPR036537">
    <property type="entry name" value="Adaptor_Cbl_N_dom_sf"/>
</dbReference>
<name>A0AAD7I372_9AGAR</name>
<evidence type="ECO:0000313" key="4">
    <source>
        <dbReference type="Proteomes" id="UP001215598"/>
    </source>
</evidence>
<dbReference type="Proteomes" id="UP001215598">
    <property type="component" value="Unassembled WGS sequence"/>
</dbReference>
<protein>
    <submittedName>
        <fullName evidence="3">Uncharacterized protein</fullName>
    </submittedName>
</protein>
<evidence type="ECO:0000313" key="3">
    <source>
        <dbReference type="EMBL" id="KAJ7733123.1"/>
    </source>
</evidence>
<dbReference type="PANTHER" id="PTHR47691:SF3">
    <property type="entry name" value="HTH-TYPE TRANSCRIPTIONAL REGULATOR RV0890C-RELATED"/>
    <property type="match status" value="1"/>
</dbReference>
<dbReference type="SUPFAM" id="SSF52540">
    <property type="entry name" value="P-loop containing nucleoside triphosphate hydrolases"/>
    <property type="match status" value="1"/>
</dbReference>
<dbReference type="Pfam" id="PF22215">
    <property type="entry name" value="MLKL_N"/>
    <property type="match status" value="1"/>
</dbReference>
<feature type="domain" description="Novel STAND NTPase 1" evidence="1">
    <location>
        <begin position="210"/>
        <end position="351"/>
    </location>
</feature>
<dbReference type="GO" id="GO:0007166">
    <property type="term" value="P:cell surface receptor signaling pathway"/>
    <property type="evidence" value="ECO:0007669"/>
    <property type="project" value="InterPro"/>
</dbReference>
<evidence type="ECO:0000259" key="1">
    <source>
        <dbReference type="Pfam" id="PF20703"/>
    </source>
</evidence>
<gene>
    <name evidence="3" type="ORF">B0H16DRAFT_170788</name>
</gene>
<dbReference type="PANTHER" id="PTHR47691">
    <property type="entry name" value="REGULATOR-RELATED"/>
    <property type="match status" value="1"/>
</dbReference>
<dbReference type="EMBL" id="JARKIB010000140">
    <property type="protein sequence ID" value="KAJ7733123.1"/>
    <property type="molecule type" value="Genomic_DNA"/>
</dbReference>
<dbReference type="Gene3D" id="1.20.930.20">
    <property type="entry name" value="Adaptor protein Cbl, N-terminal domain"/>
    <property type="match status" value="1"/>
</dbReference>